<feature type="chain" id="PRO_5046578869" description="Secreted protein" evidence="1">
    <location>
        <begin position="36"/>
        <end position="96"/>
    </location>
</feature>
<evidence type="ECO:0000313" key="2">
    <source>
        <dbReference type="EMBL" id="KAL0466974.1"/>
    </source>
</evidence>
<sequence length="96" mass="11224">MTAKLFCLFLFDQKSNKNMKMTVLLILFLLHFGVSQEVVGVQCEVDVGRKECIIRLRRTMSTFFFCLHLGQKLQQIIERLLWLFLEIGTHQARGGF</sequence>
<dbReference type="EMBL" id="JAVLET010000011">
    <property type="protein sequence ID" value="KAL0466974.1"/>
    <property type="molecule type" value="Genomic_DNA"/>
</dbReference>
<evidence type="ECO:0000256" key="1">
    <source>
        <dbReference type="SAM" id="SignalP"/>
    </source>
</evidence>
<name>A0ABR3D2R3_NEUIN</name>
<reference evidence="2 3" key="1">
    <citation type="submission" date="2023-09" db="EMBL/GenBank/DDBJ databases">
        <title>Multi-omics analysis of a traditional fermented food reveals byproduct-associated fungal strains for waste-to-food upcycling.</title>
        <authorList>
            <consortium name="Lawrence Berkeley National Laboratory"/>
            <person name="Rekdal V.M."/>
            <person name="Villalobos-Escobedo J.M."/>
            <person name="Rodriguez-Valeron N."/>
            <person name="Garcia M.O."/>
            <person name="Vasquez D.P."/>
            <person name="Damayanti I."/>
            <person name="Sorensen P.M."/>
            <person name="Baidoo E.E."/>
            <person name="De Carvalho A.C."/>
            <person name="Riley R."/>
            <person name="Lipzen A."/>
            <person name="He G."/>
            <person name="Yan M."/>
            <person name="Haridas S."/>
            <person name="Daum C."/>
            <person name="Yoshinaga Y."/>
            <person name="Ng V."/>
            <person name="Grigoriev I.V."/>
            <person name="Munk R."/>
            <person name="Nuraida L."/>
            <person name="Wijaya C.H."/>
            <person name="Morales P.-C."/>
            <person name="Keasling J.D."/>
        </authorList>
    </citation>
    <scope>NUCLEOTIDE SEQUENCE [LARGE SCALE GENOMIC DNA]</scope>
    <source>
        <strain evidence="2 3">FGSC 2613</strain>
    </source>
</reference>
<organism evidence="2 3">
    <name type="scientific">Neurospora intermedia</name>
    <dbReference type="NCBI Taxonomy" id="5142"/>
    <lineage>
        <taxon>Eukaryota</taxon>
        <taxon>Fungi</taxon>
        <taxon>Dikarya</taxon>
        <taxon>Ascomycota</taxon>
        <taxon>Pezizomycotina</taxon>
        <taxon>Sordariomycetes</taxon>
        <taxon>Sordariomycetidae</taxon>
        <taxon>Sordariales</taxon>
        <taxon>Sordariaceae</taxon>
        <taxon>Neurospora</taxon>
    </lineage>
</organism>
<protein>
    <recommendedName>
        <fullName evidence="4">Secreted protein</fullName>
    </recommendedName>
</protein>
<accession>A0ABR3D2R3</accession>
<dbReference type="Proteomes" id="UP001451303">
    <property type="component" value="Unassembled WGS sequence"/>
</dbReference>
<gene>
    <name evidence="2" type="ORF">QR685DRAFT_575029</name>
</gene>
<comment type="caution">
    <text evidence="2">The sequence shown here is derived from an EMBL/GenBank/DDBJ whole genome shotgun (WGS) entry which is preliminary data.</text>
</comment>
<feature type="signal peptide" evidence="1">
    <location>
        <begin position="1"/>
        <end position="35"/>
    </location>
</feature>
<keyword evidence="3" id="KW-1185">Reference proteome</keyword>
<evidence type="ECO:0000313" key="3">
    <source>
        <dbReference type="Proteomes" id="UP001451303"/>
    </source>
</evidence>
<proteinExistence type="predicted"/>
<evidence type="ECO:0008006" key="4">
    <source>
        <dbReference type="Google" id="ProtNLM"/>
    </source>
</evidence>
<keyword evidence="1" id="KW-0732">Signal</keyword>